<evidence type="ECO:0000313" key="2">
    <source>
        <dbReference type="Proteomes" id="UP001289645"/>
    </source>
</evidence>
<comment type="caution">
    <text evidence="1">The sequence shown here is derived from an EMBL/GenBank/DDBJ whole genome shotgun (WGS) entry which is preliminary data.</text>
</comment>
<dbReference type="Proteomes" id="UP001289645">
    <property type="component" value="Unassembled WGS sequence"/>
</dbReference>
<name>A0ACC6MQ92_MYCPF</name>
<keyword evidence="2" id="KW-1185">Reference proteome</keyword>
<organism evidence="1 2">
    <name type="scientific">Mycolicibacterium parafortuitum</name>
    <name type="common">Mycobacterium parafortuitum</name>
    <dbReference type="NCBI Taxonomy" id="39692"/>
    <lineage>
        <taxon>Bacteria</taxon>
        <taxon>Bacillati</taxon>
        <taxon>Actinomycetota</taxon>
        <taxon>Actinomycetes</taxon>
        <taxon>Mycobacteriales</taxon>
        <taxon>Mycobacteriaceae</taxon>
        <taxon>Mycolicibacterium</taxon>
    </lineage>
</organism>
<feature type="non-terminal residue" evidence="1">
    <location>
        <position position="1"/>
    </location>
</feature>
<protein>
    <submittedName>
        <fullName evidence="1">IS1634 family transposase</fullName>
    </submittedName>
</protein>
<reference evidence="1 2" key="1">
    <citation type="journal article" date="2021" name="Chemosphere">
        <title>Bioballs carrying a syntrophic Rhodococcus and Mycolicibacterium consortium for simultaneous sorption and biodegradation of fuel oil in contaminated freshwater.</title>
        <authorList>
            <person name="Naloka K."/>
            <person name="Polrit D."/>
            <person name="Muangchinda C."/>
            <person name="Thoetkiattikul H."/>
            <person name="Pinyakong O."/>
        </authorList>
    </citation>
    <scope>NUCLEOTIDE SEQUENCE [LARGE SCALE GENOMIC DNA]</scope>
    <source>
        <strain evidence="1 2">J101</strain>
    </source>
</reference>
<accession>A0ACC6MQ92</accession>
<proteinExistence type="predicted"/>
<sequence>QLVLARVGFDEAAADDEVFRQLVLARVGFDEAAADDEVFRQLVLARIIEPTSKADSLRGIDETGVAPVSYPTLNRRLPVFAKPEFRQALSGACAAHAKLGPASLVLYYVSTLHFETDAGDGFREPGFSKERRLDPQITLGLLTDAAGLPLSVAAFEGNRAETATMVPVINAFKAAHQLSDVTVVADAGIISEANQVALQAAGLTYILGARIPFLPGVVGEWRDKHEGEAIPDGLVLTQPWPATSSEKARGIPDRVIHYQYRHDRARRTLRGIDEQVAKAQRAVDGHAAVKRNRFIKLTGATKSVNRELEAKTRALAGWKGYTTNLVGQPASFVIDAYHQLWRIEKAFRMSKHDLQARPIYHRTRDSREAHLSVVFAAMAVSHHIETQTGWSIKKFVRTARRYRTVTIQAGNQTLTAAEPPPPDLTEILAKIHAPRAH</sequence>
<dbReference type="EMBL" id="JAOXLN010000067">
    <property type="protein sequence ID" value="MDZ5089149.1"/>
    <property type="molecule type" value="Genomic_DNA"/>
</dbReference>
<evidence type="ECO:0000313" key="1">
    <source>
        <dbReference type="EMBL" id="MDZ5089149.1"/>
    </source>
</evidence>
<gene>
    <name evidence="1" type="ORF">OHX15_27525</name>
</gene>